<feature type="domain" description="Bacterial Ig-like" evidence="5">
    <location>
        <begin position="1351"/>
        <end position="1439"/>
    </location>
</feature>
<keyword evidence="3" id="KW-0325">Glycoprotein</keyword>
<accession>A0A7Y9TU49</accession>
<dbReference type="Gene3D" id="2.30.30.100">
    <property type="match status" value="6"/>
</dbReference>
<dbReference type="InterPro" id="IPR011050">
    <property type="entry name" value="Pectin_lyase_fold/virulence"/>
</dbReference>
<dbReference type="EMBL" id="JACCCW010000002">
    <property type="protein sequence ID" value="NYF80593.1"/>
    <property type="molecule type" value="Genomic_DNA"/>
</dbReference>
<dbReference type="Pfam" id="PF01345">
    <property type="entry name" value="DUF11"/>
    <property type="match status" value="1"/>
</dbReference>
<evidence type="ECO:0000259" key="4">
    <source>
        <dbReference type="Pfam" id="PF01345"/>
    </source>
</evidence>
<evidence type="ECO:0000256" key="2">
    <source>
        <dbReference type="ARBA" id="ARBA00022737"/>
    </source>
</evidence>
<dbReference type="InterPro" id="IPR028994">
    <property type="entry name" value="Integrin_alpha_N"/>
</dbReference>
<dbReference type="InterPro" id="IPR013783">
    <property type="entry name" value="Ig-like_fold"/>
</dbReference>
<evidence type="ECO:0000313" key="7">
    <source>
        <dbReference type="EMBL" id="NYF80593.1"/>
    </source>
</evidence>
<dbReference type="RefSeq" id="WP_179492094.1">
    <property type="nucleotide sequence ID" value="NZ_JACCCW010000002.1"/>
</dbReference>
<protein>
    <submittedName>
        <fullName evidence="7">Putative repeat protein (TIGR01451 family)</fullName>
    </submittedName>
</protein>
<dbReference type="Gene3D" id="2.60.40.10">
    <property type="entry name" value="Immunoglobulins"/>
    <property type="match status" value="1"/>
</dbReference>
<evidence type="ECO:0000256" key="3">
    <source>
        <dbReference type="ARBA" id="ARBA00023180"/>
    </source>
</evidence>
<dbReference type="Pfam" id="PF13517">
    <property type="entry name" value="FG-GAP_3"/>
    <property type="match status" value="3"/>
</dbReference>
<dbReference type="SUPFAM" id="SSF69318">
    <property type="entry name" value="Integrin alpha N-terminal domain"/>
    <property type="match status" value="2"/>
</dbReference>
<dbReference type="Pfam" id="PF01839">
    <property type="entry name" value="FG-GAP"/>
    <property type="match status" value="1"/>
</dbReference>
<dbReference type="InterPro" id="IPR013517">
    <property type="entry name" value="FG-GAP"/>
</dbReference>
<dbReference type="InterPro" id="IPR032109">
    <property type="entry name" value="Big_3_5"/>
</dbReference>
<evidence type="ECO:0000259" key="5">
    <source>
        <dbReference type="Pfam" id="PF16640"/>
    </source>
</evidence>
<feature type="domain" description="DUF7933" evidence="6">
    <location>
        <begin position="1091"/>
        <end position="1213"/>
    </location>
</feature>
<reference evidence="7 8" key="1">
    <citation type="submission" date="2020-07" db="EMBL/GenBank/DDBJ databases">
        <title>Genomic Encyclopedia of Type Strains, Phase IV (KMG-V): Genome sequencing to study the core and pangenomes of soil and plant-associated prokaryotes.</title>
        <authorList>
            <person name="Whitman W."/>
        </authorList>
    </citation>
    <scope>NUCLEOTIDE SEQUENCE [LARGE SCALE GENOMIC DNA]</scope>
    <source>
        <strain evidence="7 8">X4EP2</strain>
    </source>
</reference>
<dbReference type="InterPro" id="IPR057693">
    <property type="entry name" value="DUF7933"/>
</dbReference>
<dbReference type="SMART" id="SM00191">
    <property type="entry name" value="Int_alpha"/>
    <property type="match status" value="6"/>
</dbReference>
<dbReference type="InterPro" id="IPR006626">
    <property type="entry name" value="PbH1"/>
</dbReference>
<dbReference type="SMART" id="SM00710">
    <property type="entry name" value="PbH1"/>
    <property type="match status" value="5"/>
</dbReference>
<keyword evidence="1" id="KW-0732">Signal</keyword>
<evidence type="ECO:0000313" key="8">
    <source>
        <dbReference type="Proteomes" id="UP000589520"/>
    </source>
</evidence>
<dbReference type="Gene3D" id="2.130.10.130">
    <property type="entry name" value="Integrin alpha, N-terminal"/>
    <property type="match status" value="1"/>
</dbReference>
<sequence length="1885" mass="189012">MPVIWLRRSASLLLGVLALLTLSADEGWAQQVLYSSIHRNNERAVSQTIVATEPELKAQLAGGRNGISLAVADFDRDGTPDLVTGYVTGKGGVLVFQRGSAVATAPTAAEWSAMRQGEFLAPFVASAQATLLPVRPDLLKAADINGNGTLDLVTAALGDSKVYVLDGDGKGGFSVPRALSVQGVISSLTTWRGSDGSTLIVAGVCNGSASCHVQMLELGGVVRSSISVPSAVRKIEVARLNGGALEDFVVEESGNVLLIDGDSVARGTPQIETLPIHRAAAITTGNFVYDRRGFLQVAVLSSDATLYVLARDGVDSRAVTLEDVRTTRQNRRSKHVASVKQTGMAWTEVERLANIGPGGTTPLLMRGRTSGGGSDDLLVMGSGQLVQVAHTTVLEDTQQKTTPTVTVDSTSNAVAAAVPARISADTRQGLIVADGTVQPNFTVPPTNKTFTVTTTTDGSDSLVTAGRCTNAAITCTLRDAVALANQDATSNGVSKVDTIMIPAGTYTFTTAFHPANDSQGNINYHYDLDASMNLVGAGSGSTIINANSLDKVFSVDSGIVNALGLHEVFLSGMTLENGLNTNNGEVSPFTQNYFGGLMDWESDGTGTLTINNCVLSGGFAKWGPGGAIGTSNEIQNGAGPLEIDNSTVSGNTTPEMGGGIYLGYDNSLLMTNTTVSGNKALASLNASDTSAFGEGGGIETNGNDTSTLTTISNSVITGNSTTVDGGGIYGAEAISFTNTSVTSNMASRYGAGFFVGGDAASTITASTFTGNTLAGDASEADGSGIFVEPFVTGNQATINYSRIHGNTGGAHTGIVIGDSGDVTSGETHATVNATNNWWGCNGAATGTGCDTGGAVAGTITFSPYTTLTISLSSTTPVAGASIVATGSLGQNSSATSYTTAQDAGYFGVPATLAIVQNGGGTTDSSSTVLSNIAQIVTTAIATASGVGTATVTVDGTSVSANFTVSVSDMTITSSHTGNFHAGDTGDTYTLTAHNIGNAASSGTVTVSDTLPAGFTATALSGTGWSCTVGTLTCTRSDALAAGSSYPAITLTVSVGSSVSATLNNVATVSGGGETNTSNDTSTDPTLVIAPPTISEKFTPTAIGVGVTSQVSFTLANPNAGTALTGVGFTDALPTNLKVASSNGAATTCSGGVLTATAGGSSISLTSASMAVSSSCTVMVNVTSASAGSYTNTTGVVTSTNGGTGSTASATLNVYAPPSVTGSFGAAKILINTSTSLSFTISNPNSNTAFSGVSLTDTLPSGLVVSSVVTGSCGAGTITAANGSGTISLANGTIVASGACTFAVNVTGTTAGVKNNSETATSNEAGTGNTSNQSVTVLATSTLTAIAVSPVSPVNAETAVTVSATVTSTLTSDPVPDGIVEFYDTSTTPTSLIGTAELNSLGVGTIKIVPGVGTHTLLAQFQGTKAFTGKTSAQTTLVVAAFGNYRSTEALSYALSGTYTLTDVATFYGQVKPGGTVQFRDVTNGNALLGSALPTPLTQTLSGPTTYASGAKSTGALVSVTGDFNHDGYPDLAVTNLADDTVSVLLGNGDGTFKTQVSYTVGSGPYQIAVGDFNNDGNADLVVTNLFDNTISVLLGKGDGTFMAQSTYTTGTEPYSVAVADLNNDGIADLAVTNLHDKTVGVFLGKGDGTFLAQTTTPVGTDPDALAVADLNGDGNLDLVVVNGGDLTIGVLLGKGDGTFEPQVLYSTGATPYSAVVADFNGDGLPDVAVANFASNTVSVLLNSGGGILHPQVTYATGKAPSSVVALDFDGSGKQSLAVANNTDNSVSILTGIGNGTFQTQVTYASLTAPYQLAVADFSGDGKQDLAVTTFGSNVIGIHFGTQTAIVNLSGITLTGSGTHQVTASYVPSVGDAYVTSTASTGIPVN</sequence>
<feature type="domain" description="DUF11" evidence="4">
    <location>
        <begin position="970"/>
        <end position="1082"/>
    </location>
</feature>
<evidence type="ECO:0000259" key="6">
    <source>
        <dbReference type="Pfam" id="PF25564"/>
    </source>
</evidence>
<dbReference type="Pfam" id="PF16640">
    <property type="entry name" value="Big_3_5"/>
    <property type="match status" value="1"/>
</dbReference>
<dbReference type="InterPro" id="IPR013519">
    <property type="entry name" value="Int_alpha_beta-p"/>
</dbReference>
<dbReference type="PANTHER" id="PTHR46580:SF2">
    <property type="entry name" value="MAM DOMAIN-CONTAINING PROTEIN"/>
    <property type="match status" value="1"/>
</dbReference>
<keyword evidence="8" id="KW-1185">Reference proteome</keyword>
<dbReference type="Proteomes" id="UP000589520">
    <property type="component" value="Unassembled WGS sequence"/>
</dbReference>
<name>A0A7Y9TU49_9BACT</name>
<keyword evidence="2" id="KW-0677">Repeat</keyword>
<dbReference type="Pfam" id="PF25564">
    <property type="entry name" value="DUF7933"/>
    <property type="match status" value="2"/>
</dbReference>
<dbReference type="InterPro" id="IPR001434">
    <property type="entry name" value="OmcB-like_DUF11"/>
</dbReference>
<proteinExistence type="predicted"/>
<organism evidence="7 8">
    <name type="scientific">Granulicella arctica</name>
    <dbReference type="NCBI Taxonomy" id="940613"/>
    <lineage>
        <taxon>Bacteria</taxon>
        <taxon>Pseudomonadati</taxon>
        <taxon>Acidobacteriota</taxon>
        <taxon>Terriglobia</taxon>
        <taxon>Terriglobales</taxon>
        <taxon>Acidobacteriaceae</taxon>
        <taxon>Granulicella</taxon>
    </lineage>
</organism>
<feature type="domain" description="DUF7933" evidence="6">
    <location>
        <begin position="1217"/>
        <end position="1336"/>
    </location>
</feature>
<gene>
    <name evidence="7" type="ORF">HDF17_002913</name>
</gene>
<comment type="caution">
    <text evidence="7">The sequence shown here is derived from an EMBL/GenBank/DDBJ whole genome shotgun (WGS) entry which is preliminary data.</text>
</comment>
<dbReference type="PANTHER" id="PTHR46580">
    <property type="entry name" value="SENSOR KINASE-RELATED"/>
    <property type="match status" value="1"/>
</dbReference>
<dbReference type="SUPFAM" id="SSF51126">
    <property type="entry name" value="Pectin lyase-like"/>
    <property type="match status" value="1"/>
</dbReference>
<evidence type="ECO:0000256" key="1">
    <source>
        <dbReference type="ARBA" id="ARBA00022729"/>
    </source>
</evidence>